<proteinExistence type="inferred from homology"/>
<comment type="similarity">
    <text evidence="3">Belongs to the Nudix hydrolase family.</text>
</comment>
<dbReference type="Proteomes" id="UP000277577">
    <property type="component" value="Chromosome"/>
</dbReference>
<dbReference type="PANTHER" id="PTHR43046">
    <property type="entry name" value="GDP-MANNOSE MANNOSYL HYDROLASE"/>
    <property type="match status" value="1"/>
</dbReference>
<dbReference type="InterPro" id="IPR020476">
    <property type="entry name" value="Nudix_hydrolase"/>
</dbReference>
<organism evidence="5 7">
    <name type="scientific">Legionella cherrii</name>
    <dbReference type="NCBI Taxonomy" id="28084"/>
    <lineage>
        <taxon>Bacteria</taxon>
        <taxon>Pseudomonadati</taxon>
        <taxon>Pseudomonadota</taxon>
        <taxon>Gammaproteobacteria</taxon>
        <taxon>Legionellales</taxon>
        <taxon>Legionellaceae</taxon>
        <taxon>Legionella</taxon>
    </lineage>
</organism>
<dbReference type="InterPro" id="IPR015797">
    <property type="entry name" value="NUDIX_hydrolase-like_dom_sf"/>
</dbReference>
<dbReference type="Gene3D" id="3.90.79.10">
    <property type="entry name" value="Nucleoside Triphosphate Pyrophosphohydrolase"/>
    <property type="match status" value="1"/>
</dbReference>
<dbReference type="PANTHER" id="PTHR43046:SF2">
    <property type="entry name" value="8-OXO-DGTP DIPHOSPHATASE-RELATED"/>
    <property type="match status" value="1"/>
</dbReference>
<reference evidence="6 8" key="2">
    <citation type="submission" date="2018-12" db="EMBL/GenBank/DDBJ databases">
        <authorList>
            <consortium name="Pathogen Informatics"/>
        </authorList>
    </citation>
    <scope>NUCLEOTIDE SEQUENCE [LARGE SCALE GENOMIC DNA]</scope>
    <source>
        <strain evidence="6 8">NCTC11976</strain>
    </source>
</reference>
<evidence type="ECO:0000313" key="6">
    <source>
        <dbReference type="EMBL" id="VEB39028.1"/>
    </source>
</evidence>
<dbReference type="PATRIC" id="fig|28084.5.peg.2592"/>
<dbReference type="InterPro" id="IPR020084">
    <property type="entry name" value="NUDIX_hydrolase_CS"/>
</dbReference>
<evidence type="ECO:0000256" key="3">
    <source>
        <dbReference type="RuleBase" id="RU003476"/>
    </source>
</evidence>
<name>A0A0W0SA86_9GAMM</name>
<protein>
    <submittedName>
        <fullName evidence="5">MutT/nudix family protein</fullName>
        <ecNumber evidence="6">3.6.1.-</ecNumber>
    </submittedName>
</protein>
<dbReference type="EMBL" id="LR134173">
    <property type="protein sequence ID" value="VEB39028.1"/>
    <property type="molecule type" value="Genomic_DNA"/>
</dbReference>
<dbReference type="PRINTS" id="PR00502">
    <property type="entry name" value="NUDIXFAMILY"/>
</dbReference>
<evidence type="ECO:0000313" key="8">
    <source>
        <dbReference type="Proteomes" id="UP000277577"/>
    </source>
</evidence>
<evidence type="ECO:0000259" key="4">
    <source>
        <dbReference type="PROSITE" id="PS51462"/>
    </source>
</evidence>
<dbReference type="RefSeq" id="WP_028379876.1">
    <property type="nucleotide sequence ID" value="NZ_CAAAIT010000001.1"/>
</dbReference>
<dbReference type="PROSITE" id="PS51462">
    <property type="entry name" value="NUDIX"/>
    <property type="match status" value="1"/>
</dbReference>
<dbReference type="Proteomes" id="UP000054921">
    <property type="component" value="Unassembled WGS sequence"/>
</dbReference>
<sequence length="155" mass="18153">MGLRSLFFKSATRLIRKLQSWFGFITLGSRAIILNRDHQILLVKHTYQPHWYLPGGGVKRGESAQEALIRELKEEVGIIPTEEPQLFGIYFHTYMGVNDYPVIFIVNNFTSVNANSHEIEQMAWYDYDHLPEMVSPGTKRRLDEYFAKNARCDRW</sequence>
<dbReference type="SUPFAM" id="SSF55811">
    <property type="entry name" value="Nudix"/>
    <property type="match status" value="1"/>
</dbReference>
<dbReference type="PROSITE" id="PS00893">
    <property type="entry name" value="NUDIX_BOX"/>
    <property type="match status" value="1"/>
</dbReference>
<comment type="cofactor">
    <cofactor evidence="1">
        <name>Mg(2+)</name>
        <dbReference type="ChEBI" id="CHEBI:18420"/>
    </cofactor>
</comment>
<keyword evidence="2 3" id="KW-0378">Hydrolase</keyword>
<accession>A0A0W0SA86</accession>
<dbReference type="STRING" id="28084.Lche_2396"/>
<dbReference type="AlphaFoldDB" id="A0A0W0SA86"/>
<reference evidence="5 7" key="1">
    <citation type="submission" date="2015-11" db="EMBL/GenBank/DDBJ databases">
        <title>Genomic analysis of 38 Legionella species identifies large and diverse effector repertoires.</title>
        <authorList>
            <person name="Burstein D."/>
            <person name="Amaro F."/>
            <person name="Zusman T."/>
            <person name="Lifshitz Z."/>
            <person name="Cohen O."/>
            <person name="Gilbert J.A."/>
            <person name="Pupko T."/>
            <person name="Shuman H.A."/>
            <person name="Segal G."/>
        </authorList>
    </citation>
    <scope>NUCLEOTIDE SEQUENCE [LARGE SCALE GENOMIC DNA]</scope>
    <source>
        <strain evidence="5 7">ORW</strain>
    </source>
</reference>
<evidence type="ECO:0000313" key="5">
    <source>
        <dbReference type="EMBL" id="KTC80376.1"/>
    </source>
</evidence>
<evidence type="ECO:0000313" key="7">
    <source>
        <dbReference type="Proteomes" id="UP000054921"/>
    </source>
</evidence>
<evidence type="ECO:0000256" key="1">
    <source>
        <dbReference type="ARBA" id="ARBA00001946"/>
    </source>
</evidence>
<dbReference type="GO" id="GO:0016787">
    <property type="term" value="F:hydrolase activity"/>
    <property type="evidence" value="ECO:0007669"/>
    <property type="project" value="UniProtKB-KW"/>
</dbReference>
<dbReference type="InterPro" id="IPR000086">
    <property type="entry name" value="NUDIX_hydrolase_dom"/>
</dbReference>
<dbReference type="Pfam" id="PF00293">
    <property type="entry name" value="NUDIX"/>
    <property type="match status" value="1"/>
</dbReference>
<dbReference type="EMBL" id="LNXW01000013">
    <property type="protein sequence ID" value="KTC80376.1"/>
    <property type="molecule type" value="Genomic_DNA"/>
</dbReference>
<feature type="domain" description="Nudix hydrolase" evidence="4">
    <location>
        <begin position="24"/>
        <end position="148"/>
    </location>
</feature>
<keyword evidence="8" id="KW-1185">Reference proteome</keyword>
<gene>
    <name evidence="6" type="primary">rppH</name>
    <name evidence="5" type="ORF">Lche_2396</name>
    <name evidence="6" type="ORF">NCTC11976_03038</name>
</gene>
<dbReference type="EC" id="3.6.1.-" evidence="6"/>
<evidence type="ECO:0000256" key="2">
    <source>
        <dbReference type="ARBA" id="ARBA00022801"/>
    </source>
</evidence>